<sequence>MRSNHDTHPLDGRDAADVPDGEEWSSPAGATRCTGFVSNGGRRGARCLKFAVSGYKRCRSHGAPRFKMARSRYEFGNKALNEKLEEMRDDEDYLSTRDELALARTMLLAATRKINGVDLDKVPLEMITLIEGWTADVTRMVEVTNKIERGLRLHISVDSLNQVVAQIANVIMEEVEDEQRAERIIEKLQGIYVPTVGQGPEVEAEEPQEEEG</sequence>
<dbReference type="AlphaFoldDB" id="A0A0F9T278"/>
<comment type="caution">
    <text evidence="2">The sequence shown here is derived from an EMBL/GenBank/DDBJ whole genome shotgun (WGS) entry which is preliminary data.</text>
</comment>
<name>A0A0F9T278_9ZZZZ</name>
<reference evidence="2" key="1">
    <citation type="journal article" date="2015" name="Nature">
        <title>Complex archaea that bridge the gap between prokaryotes and eukaryotes.</title>
        <authorList>
            <person name="Spang A."/>
            <person name="Saw J.H."/>
            <person name="Jorgensen S.L."/>
            <person name="Zaremba-Niedzwiedzka K."/>
            <person name="Martijn J."/>
            <person name="Lind A.E."/>
            <person name="van Eijk R."/>
            <person name="Schleper C."/>
            <person name="Guy L."/>
            <person name="Ettema T.J."/>
        </authorList>
    </citation>
    <scope>NUCLEOTIDE SEQUENCE</scope>
</reference>
<feature type="region of interest" description="Disordered" evidence="1">
    <location>
        <begin position="1"/>
        <end position="30"/>
    </location>
</feature>
<gene>
    <name evidence="2" type="ORF">LCGC14_0401420</name>
</gene>
<dbReference type="EMBL" id="LAZR01000345">
    <property type="protein sequence ID" value="KKN73329.1"/>
    <property type="molecule type" value="Genomic_DNA"/>
</dbReference>
<accession>A0A0F9T278</accession>
<feature type="compositionally biased region" description="Basic and acidic residues" evidence="1">
    <location>
        <begin position="1"/>
        <end position="16"/>
    </location>
</feature>
<protein>
    <submittedName>
        <fullName evidence="2">Uncharacterized protein</fullName>
    </submittedName>
</protein>
<evidence type="ECO:0000256" key="1">
    <source>
        <dbReference type="SAM" id="MobiDB-lite"/>
    </source>
</evidence>
<evidence type="ECO:0000313" key="2">
    <source>
        <dbReference type="EMBL" id="KKN73329.1"/>
    </source>
</evidence>
<organism evidence="2">
    <name type="scientific">marine sediment metagenome</name>
    <dbReference type="NCBI Taxonomy" id="412755"/>
    <lineage>
        <taxon>unclassified sequences</taxon>
        <taxon>metagenomes</taxon>
        <taxon>ecological metagenomes</taxon>
    </lineage>
</organism>
<proteinExistence type="predicted"/>